<proteinExistence type="predicted"/>
<dbReference type="Proteomes" id="UP000236500">
    <property type="component" value="Unassembled WGS sequence"/>
</dbReference>
<dbReference type="EMBL" id="MPDH01000039">
    <property type="protein sequence ID" value="PNP86906.1"/>
    <property type="molecule type" value="Genomic_DNA"/>
</dbReference>
<accession>A0ABX4XJQ6</accession>
<sequence length="70" mass="8052">MIVTVLAVEGDQKTIRLKNRLEAEKYLKSAGFELDYPDENNGVTMYDEGMNRQGIAFIISERNVKWVDVE</sequence>
<organism evidence="1 2">
    <name type="scientific">Listeria newyorkensis</name>
    <dbReference type="NCBI Taxonomy" id="1497681"/>
    <lineage>
        <taxon>Bacteria</taxon>
        <taxon>Bacillati</taxon>
        <taxon>Bacillota</taxon>
        <taxon>Bacilli</taxon>
        <taxon>Bacillales</taxon>
        <taxon>Listeriaceae</taxon>
        <taxon>Listeria</taxon>
    </lineage>
</organism>
<keyword evidence="2" id="KW-1185">Reference proteome</keyword>
<protein>
    <submittedName>
        <fullName evidence="1">Uncharacterized protein</fullName>
    </submittedName>
</protein>
<evidence type="ECO:0000313" key="2">
    <source>
        <dbReference type="Proteomes" id="UP000236500"/>
    </source>
</evidence>
<gene>
    <name evidence="1" type="ORF">BMT55_16695</name>
</gene>
<evidence type="ECO:0000313" key="1">
    <source>
        <dbReference type="EMBL" id="PNP86906.1"/>
    </source>
</evidence>
<comment type="caution">
    <text evidence="1">The sequence shown here is derived from an EMBL/GenBank/DDBJ whole genome shotgun (WGS) entry which is preliminary data.</text>
</comment>
<reference evidence="1 2" key="1">
    <citation type="submission" date="2016-11" db="EMBL/GenBank/DDBJ databases">
        <title>Whole Genome Sequence of Listeria newyorkensis.</title>
        <authorList>
            <person name="Frink S."/>
            <person name="Morales C."/>
            <person name="Kiang D."/>
        </authorList>
    </citation>
    <scope>NUCLEOTIDE SEQUENCE [LARGE SCALE GENOMIC DNA]</scope>
    <source>
        <strain evidence="1 2">F1604011-044</strain>
    </source>
</reference>
<name>A0ABX4XJQ6_9LIST</name>
<dbReference type="RefSeq" id="WP_036089948.1">
    <property type="nucleotide sequence ID" value="NZ_JNFB01000008.1"/>
</dbReference>